<dbReference type="Proteomes" id="UP000306630">
    <property type="component" value="Unassembled WGS sequence"/>
</dbReference>
<sequence>MMQHPTATITGPMPNYMPFSGVSARCIIVDELKDTIKQHEEAEKLKLSKILDRDTLFRFAYVPFVIAELVWDYADTILTLSAMMRTGAKKLCRAVRELRRDYERERAQFIDQTHKDSEVENMYVFEDGVKDIYTQMLVNVRCDLKSEYPSLDKDSIGLLTAVYQCDITLQSLILYTQQQTAKIERIVGHRIGNILPKQMYKLARLIPEFVDNKPASDRFRKLKKQYEQTFATQIALIELSDEALND</sequence>
<gene>
    <name evidence="1" type="ORF">E5333_07150</name>
</gene>
<comment type="caution">
    <text evidence="1">The sequence shown here is derived from an EMBL/GenBank/DDBJ whole genome shotgun (WGS) entry which is preliminary data.</text>
</comment>
<evidence type="ECO:0000313" key="1">
    <source>
        <dbReference type="EMBL" id="TGY74195.1"/>
    </source>
</evidence>
<organism evidence="1 2">
    <name type="scientific">Muribaculum intestinale</name>
    <dbReference type="NCBI Taxonomy" id="1796646"/>
    <lineage>
        <taxon>Bacteria</taxon>
        <taxon>Pseudomonadati</taxon>
        <taxon>Bacteroidota</taxon>
        <taxon>Bacteroidia</taxon>
        <taxon>Bacteroidales</taxon>
        <taxon>Muribaculaceae</taxon>
        <taxon>Muribaculum</taxon>
    </lineage>
</organism>
<reference evidence="1 2" key="1">
    <citation type="submission" date="2019-04" db="EMBL/GenBank/DDBJ databases">
        <title>Microbes associate with the intestines of laboratory mice.</title>
        <authorList>
            <person name="Navarre W."/>
            <person name="Wong E."/>
            <person name="Huang K."/>
            <person name="Tropini C."/>
            <person name="Ng K."/>
            <person name="Yu B."/>
        </authorList>
    </citation>
    <scope>NUCLEOTIDE SEQUENCE [LARGE SCALE GENOMIC DNA]</scope>
    <source>
        <strain evidence="1 2">NM06_A21</strain>
    </source>
</reference>
<evidence type="ECO:0000313" key="2">
    <source>
        <dbReference type="Proteomes" id="UP000306630"/>
    </source>
</evidence>
<proteinExistence type="predicted"/>
<dbReference type="RefSeq" id="WP_135993184.1">
    <property type="nucleotide sequence ID" value="NZ_SRYD01000024.1"/>
</dbReference>
<accession>A0A4S2FXL2</accession>
<protein>
    <submittedName>
        <fullName evidence="1">Uncharacterized protein</fullName>
    </submittedName>
</protein>
<name>A0A4S2FXL2_9BACT</name>
<dbReference type="EMBL" id="SRYD01000024">
    <property type="protein sequence ID" value="TGY74195.1"/>
    <property type="molecule type" value="Genomic_DNA"/>
</dbReference>
<dbReference type="AlphaFoldDB" id="A0A4S2FXL2"/>